<evidence type="ECO:0000259" key="6">
    <source>
        <dbReference type="Pfam" id="PF25876"/>
    </source>
</evidence>
<evidence type="ECO:0000313" key="11">
    <source>
        <dbReference type="Proteomes" id="UP001242480"/>
    </source>
</evidence>
<organism evidence="10 11">
    <name type="scientific">Labrys wisconsinensis</name>
    <dbReference type="NCBI Taxonomy" id="425677"/>
    <lineage>
        <taxon>Bacteria</taxon>
        <taxon>Pseudomonadati</taxon>
        <taxon>Pseudomonadota</taxon>
        <taxon>Alphaproteobacteria</taxon>
        <taxon>Hyphomicrobiales</taxon>
        <taxon>Xanthobacteraceae</taxon>
        <taxon>Labrys</taxon>
    </lineage>
</organism>
<dbReference type="Pfam" id="PF25917">
    <property type="entry name" value="BSH_RND"/>
    <property type="match status" value="1"/>
</dbReference>
<gene>
    <name evidence="10" type="ORF">QO011_006463</name>
</gene>
<dbReference type="InterPro" id="IPR058625">
    <property type="entry name" value="MdtA-like_BSH"/>
</dbReference>
<name>A0ABU0JGK8_9HYPH</name>
<protein>
    <submittedName>
        <fullName evidence="10">Multidrug efflux system membrane fusion protein</fullName>
    </submittedName>
</protein>
<dbReference type="NCBIfam" id="TIGR01730">
    <property type="entry name" value="RND_mfp"/>
    <property type="match status" value="1"/>
</dbReference>
<dbReference type="PANTHER" id="PTHR30469">
    <property type="entry name" value="MULTIDRUG RESISTANCE PROTEIN MDTA"/>
    <property type="match status" value="1"/>
</dbReference>
<dbReference type="RefSeq" id="WP_307281678.1">
    <property type="nucleotide sequence ID" value="NZ_JAUSVX010000016.1"/>
</dbReference>
<dbReference type="InterPro" id="IPR058626">
    <property type="entry name" value="MdtA-like_b-barrel"/>
</dbReference>
<comment type="caution">
    <text evidence="10">The sequence shown here is derived from an EMBL/GenBank/DDBJ whole genome shotgun (WGS) entry which is preliminary data.</text>
</comment>
<evidence type="ECO:0000256" key="1">
    <source>
        <dbReference type="ARBA" id="ARBA00004236"/>
    </source>
</evidence>
<dbReference type="InterPro" id="IPR006143">
    <property type="entry name" value="RND_pump_MFP"/>
</dbReference>
<dbReference type="InterPro" id="IPR058624">
    <property type="entry name" value="MdtA-like_HH"/>
</dbReference>
<dbReference type="Pfam" id="PF25944">
    <property type="entry name" value="Beta-barrel_RND"/>
    <property type="match status" value="1"/>
</dbReference>
<comment type="subcellular location">
    <subcellularLocation>
        <location evidence="1">Cell membrane</location>
    </subcellularLocation>
</comment>
<comment type="similarity">
    <text evidence="2">Belongs to the membrane fusion protein (MFP) (TC 8.A.1) family.</text>
</comment>
<dbReference type="Pfam" id="PF25876">
    <property type="entry name" value="HH_MFP_RND"/>
    <property type="match status" value="1"/>
</dbReference>
<evidence type="ECO:0000259" key="8">
    <source>
        <dbReference type="Pfam" id="PF25944"/>
    </source>
</evidence>
<dbReference type="Gene3D" id="2.40.420.20">
    <property type="match status" value="1"/>
</dbReference>
<evidence type="ECO:0000259" key="9">
    <source>
        <dbReference type="Pfam" id="PF25989"/>
    </source>
</evidence>
<dbReference type="Proteomes" id="UP001242480">
    <property type="component" value="Unassembled WGS sequence"/>
</dbReference>
<dbReference type="PANTHER" id="PTHR30469:SF36">
    <property type="entry name" value="BLL3903 PROTEIN"/>
    <property type="match status" value="1"/>
</dbReference>
<proteinExistence type="inferred from homology"/>
<evidence type="ECO:0000256" key="2">
    <source>
        <dbReference type="ARBA" id="ARBA00009477"/>
    </source>
</evidence>
<feature type="domain" description="Multidrug resistance protein MdtA-like beta-barrel" evidence="8">
    <location>
        <begin position="226"/>
        <end position="308"/>
    </location>
</feature>
<feature type="domain" description="Multidrug resistance protein MdtA-like barrel-sandwich hybrid" evidence="7">
    <location>
        <begin position="80"/>
        <end position="222"/>
    </location>
</feature>
<dbReference type="Gene3D" id="1.10.287.470">
    <property type="entry name" value="Helix hairpin bin"/>
    <property type="match status" value="1"/>
</dbReference>
<keyword evidence="11" id="KW-1185">Reference proteome</keyword>
<accession>A0ABU0JGK8</accession>
<dbReference type="EMBL" id="JAUSVX010000016">
    <property type="protein sequence ID" value="MDQ0473427.1"/>
    <property type="molecule type" value="Genomic_DNA"/>
</dbReference>
<evidence type="ECO:0000256" key="5">
    <source>
        <dbReference type="ARBA" id="ARBA00023136"/>
    </source>
</evidence>
<dbReference type="Gene3D" id="2.40.30.170">
    <property type="match status" value="1"/>
</dbReference>
<keyword evidence="5" id="KW-0472">Membrane</keyword>
<keyword evidence="4" id="KW-0997">Cell inner membrane</keyword>
<dbReference type="Gene3D" id="2.40.50.100">
    <property type="match status" value="1"/>
</dbReference>
<reference evidence="10 11" key="1">
    <citation type="submission" date="2023-07" db="EMBL/GenBank/DDBJ databases">
        <title>Genomic Encyclopedia of Type Strains, Phase IV (KMG-IV): sequencing the most valuable type-strain genomes for metagenomic binning, comparative biology and taxonomic classification.</title>
        <authorList>
            <person name="Goeker M."/>
        </authorList>
    </citation>
    <scope>NUCLEOTIDE SEQUENCE [LARGE SCALE GENOMIC DNA]</scope>
    <source>
        <strain evidence="10 11">DSM 19619</strain>
    </source>
</reference>
<evidence type="ECO:0000259" key="7">
    <source>
        <dbReference type="Pfam" id="PF25917"/>
    </source>
</evidence>
<feature type="domain" description="Multidrug resistance protein MdtA-like alpha-helical hairpin" evidence="6">
    <location>
        <begin position="120"/>
        <end position="189"/>
    </location>
</feature>
<dbReference type="Pfam" id="PF25989">
    <property type="entry name" value="YknX_C"/>
    <property type="match status" value="1"/>
</dbReference>
<evidence type="ECO:0000313" key="10">
    <source>
        <dbReference type="EMBL" id="MDQ0473427.1"/>
    </source>
</evidence>
<evidence type="ECO:0000256" key="4">
    <source>
        <dbReference type="ARBA" id="ARBA00022519"/>
    </source>
</evidence>
<keyword evidence="3" id="KW-1003">Cell membrane</keyword>
<evidence type="ECO:0000256" key="3">
    <source>
        <dbReference type="ARBA" id="ARBA00022475"/>
    </source>
</evidence>
<sequence>MADNKKRSGLAAVAVLALLVVGGWGATHWTAVTGTSPWAASRATSETAASPAIPVTVVSAKTGSVPRIIAGIGVVAALQSVTVRSRVDGEVMDIAFSEGQFVKAGDVLVQIDPRQLQAALAGAEARKAQDISQLATARSDRERYATLAQKDIVSSQTLDLKNAAVKQLEAAVASDDASISSARTQLSYATIRAPISGRTGFRNVDKGGMVGQSSINGIVTITQLDPVGVVFVAPGDRFGEIRAALNAGLADVVALSTDGTKVLARGKLTLMDNTVDAQNGSIKLRATFDNKDDVLWPGLPVATRLTVAVERGVVVPDKALARGVDGLAAYAVGSDGTAHRRSVTTAVVTDGFAVVTRGVSADEQIVYDGLGQIADGAKVAVGPPPVIAPPAFQVQPQADAALASAVSVP</sequence>
<dbReference type="SUPFAM" id="SSF111369">
    <property type="entry name" value="HlyD-like secretion proteins"/>
    <property type="match status" value="1"/>
</dbReference>
<feature type="domain" description="YknX-like C-terminal permuted SH3-like" evidence="9">
    <location>
        <begin position="313"/>
        <end position="381"/>
    </location>
</feature>
<dbReference type="InterPro" id="IPR058637">
    <property type="entry name" value="YknX-like_C"/>
</dbReference>